<sequence>MTTLTATAPLDVLADFPAIPTGWAYLDTAATSQKPQPVIDAITRSYDTTYATVHRGVYQRSADMTLAFEAARRRVAKFIGGQENEIVFVRGATEGINLVATCWAQTNLKPGDRILLSQLEHHSNIVPWQMAAERAGATIDVVPLTHDHRIDLDAMEAMLTPQHKLVALAHVSNVLGSVLDAKRAAALAHNVGAKILLDGCQAVPRLAVNVADLDCDFYVFSGHKLYGPTGIGVLWGRYDLLDAMPPYQGGGSMIDRVTFAKTTYAPPPGRFEAGTPHIVGVTGLHAAIDYVDGISLDRIHAHETALVTRTREALASLNSVRVFGPADSAGIVSFEVEGVHPHDVATILDEGNVAIRAGHHCAQPLMDSLGVAATARASFGVYNGAADIDALVKGIERVTRIFG</sequence>
<dbReference type="InterPro" id="IPR015422">
    <property type="entry name" value="PyrdxlP-dep_Trfase_small"/>
</dbReference>
<dbReference type="NCBIfam" id="TIGR01979">
    <property type="entry name" value="sufS"/>
    <property type="match status" value="1"/>
</dbReference>
<dbReference type="EMBL" id="JAMLDX010000002">
    <property type="protein sequence ID" value="MCP3729576.1"/>
    <property type="molecule type" value="Genomic_DNA"/>
</dbReference>
<comment type="cofactor">
    <cofactor evidence="1 7">
        <name>pyridoxal 5'-phosphate</name>
        <dbReference type="ChEBI" id="CHEBI:597326"/>
    </cofactor>
</comment>
<evidence type="ECO:0000259" key="9">
    <source>
        <dbReference type="Pfam" id="PF00266"/>
    </source>
</evidence>
<gene>
    <name evidence="10" type="ORF">M9978_03965</name>
</gene>
<dbReference type="InterPro" id="IPR015424">
    <property type="entry name" value="PyrdxlP-dep_Trfase"/>
</dbReference>
<dbReference type="GO" id="GO:0006534">
    <property type="term" value="P:cysteine metabolic process"/>
    <property type="evidence" value="ECO:0007669"/>
    <property type="project" value="UniProtKB-UniRule"/>
</dbReference>
<dbReference type="InterPro" id="IPR020578">
    <property type="entry name" value="Aminotrans_V_PyrdxlP_BS"/>
</dbReference>
<name>A0A9X2HIJ4_9SPHN</name>
<dbReference type="InterPro" id="IPR010970">
    <property type="entry name" value="Cys_dSase_SufS"/>
</dbReference>
<evidence type="ECO:0000256" key="4">
    <source>
        <dbReference type="ARBA" id="ARBA00022679"/>
    </source>
</evidence>
<evidence type="ECO:0000256" key="1">
    <source>
        <dbReference type="ARBA" id="ARBA00001933"/>
    </source>
</evidence>
<evidence type="ECO:0000256" key="7">
    <source>
        <dbReference type="RuleBase" id="RU004504"/>
    </source>
</evidence>
<dbReference type="PROSITE" id="PS00595">
    <property type="entry name" value="AA_TRANSFER_CLASS_5"/>
    <property type="match status" value="1"/>
</dbReference>
<dbReference type="EC" id="2.8.1.7" evidence="3 8"/>
<dbReference type="CDD" id="cd06453">
    <property type="entry name" value="SufS_like"/>
    <property type="match status" value="1"/>
</dbReference>
<evidence type="ECO:0000256" key="2">
    <source>
        <dbReference type="ARBA" id="ARBA00010447"/>
    </source>
</evidence>
<dbReference type="PANTHER" id="PTHR43586">
    <property type="entry name" value="CYSTEINE DESULFURASE"/>
    <property type="match status" value="1"/>
</dbReference>
<dbReference type="GO" id="GO:0031071">
    <property type="term" value="F:cysteine desulfurase activity"/>
    <property type="evidence" value="ECO:0007669"/>
    <property type="project" value="UniProtKB-UniRule"/>
</dbReference>
<comment type="function">
    <text evidence="8">Catalyzes the removal of elemental sulfur and selenium atoms from L-cysteine, L-cystine, L-selenocysteine, and L-selenocystine to produce L-alanine.</text>
</comment>
<dbReference type="Proteomes" id="UP001139451">
    <property type="component" value="Unassembled WGS sequence"/>
</dbReference>
<reference evidence="10" key="1">
    <citation type="submission" date="2022-05" db="EMBL/GenBank/DDBJ databases">
        <title>Sphingomonas sp. strain MG17 Genome sequencing and assembly.</title>
        <authorList>
            <person name="Kim I."/>
        </authorList>
    </citation>
    <scope>NUCLEOTIDE SEQUENCE</scope>
    <source>
        <strain evidence="10">MG17</strain>
    </source>
</reference>
<evidence type="ECO:0000256" key="8">
    <source>
        <dbReference type="RuleBase" id="RU004506"/>
    </source>
</evidence>
<comment type="caution">
    <text evidence="10">The sequence shown here is derived from an EMBL/GenBank/DDBJ whole genome shotgun (WGS) entry which is preliminary data.</text>
</comment>
<dbReference type="SUPFAM" id="SSF53383">
    <property type="entry name" value="PLP-dependent transferases"/>
    <property type="match status" value="1"/>
</dbReference>
<organism evidence="10 11">
    <name type="scientific">Sphingomonas tagetis</name>
    <dbReference type="NCBI Taxonomy" id="2949092"/>
    <lineage>
        <taxon>Bacteria</taxon>
        <taxon>Pseudomonadati</taxon>
        <taxon>Pseudomonadota</taxon>
        <taxon>Alphaproteobacteria</taxon>
        <taxon>Sphingomonadales</taxon>
        <taxon>Sphingomonadaceae</taxon>
        <taxon>Sphingomonas</taxon>
    </lineage>
</organism>
<evidence type="ECO:0000256" key="6">
    <source>
        <dbReference type="ARBA" id="ARBA00050776"/>
    </source>
</evidence>
<dbReference type="GO" id="GO:0030170">
    <property type="term" value="F:pyridoxal phosphate binding"/>
    <property type="evidence" value="ECO:0007669"/>
    <property type="project" value="UniProtKB-UniRule"/>
</dbReference>
<dbReference type="Pfam" id="PF00266">
    <property type="entry name" value="Aminotran_5"/>
    <property type="match status" value="1"/>
</dbReference>
<keyword evidence="4 8" id="KW-0808">Transferase</keyword>
<evidence type="ECO:0000256" key="3">
    <source>
        <dbReference type="ARBA" id="ARBA00012239"/>
    </source>
</evidence>
<dbReference type="InterPro" id="IPR000192">
    <property type="entry name" value="Aminotrans_V_dom"/>
</dbReference>
<protein>
    <recommendedName>
        <fullName evidence="3 8">Cysteine desulfurase</fullName>
        <ecNumber evidence="3 8">2.8.1.7</ecNumber>
    </recommendedName>
</protein>
<accession>A0A9X2HIJ4</accession>
<evidence type="ECO:0000256" key="5">
    <source>
        <dbReference type="ARBA" id="ARBA00022898"/>
    </source>
</evidence>
<proteinExistence type="inferred from homology"/>
<evidence type="ECO:0000313" key="11">
    <source>
        <dbReference type="Proteomes" id="UP001139451"/>
    </source>
</evidence>
<dbReference type="InterPro" id="IPR015421">
    <property type="entry name" value="PyrdxlP-dep_Trfase_major"/>
</dbReference>
<dbReference type="RefSeq" id="WP_254291559.1">
    <property type="nucleotide sequence ID" value="NZ_JAMLDX010000002.1"/>
</dbReference>
<comment type="catalytic activity">
    <reaction evidence="6 8">
        <text>(sulfur carrier)-H + L-cysteine = (sulfur carrier)-SH + L-alanine</text>
        <dbReference type="Rhea" id="RHEA:43892"/>
        <dbReference type="Rhea" id="RHEA-COMP:14737"/>
        <dbReference type="Rhea" id="RHEA-COMP:14739"/>
        <dbReference type="ChEBI" id="CHEBI:29917"/>
        <dbReference type="ChEBI" id="CHEBI:35235"/>
        <dbReference type="ChEBI" id="CHEBI:57972"/>
        <dbReference type="ChEBI" id="CHEBI:64428"/>
        <dbReference type="EC" id="2.8.1.7"/>
    </reaction>
</comment>
<evidence type="ECO:0000313" key="10">
    <source>
        <dbReference type="EMBL" id="MCP3729576.1"/>
    </source>
</evidence>
<keyword evidence="11" id="KW-1185">Reference proteome</keyword>
<feature type="domain" description="Aminotransferase class V" evidence="9">
    <location>
        <begin position="25"/>
        <end position="391"/>
    </location>
</feature>
<comment type="similarity">
    <text evidence="2 8">Belongs to the class-V pyridoxal-phosphate-dependent aminotransferase family. Csd subfamily.</text>
</comment>
<dbReference type="PANTHER" id="PTHR43586:SF8">
    <property type="entry name" value="CYSTEINE DESULFURASE 1, CHLOROPLASTIC"/>
    <property type="match status" value="1"/>
</dbReference>
<keyword evidence="5 8" id="KW-0663">Pyridoxal phosphate</keyword>
<dbReference type="Gene3D" id="3.40.640.10">
    <property type="entry name" value="Type I PLP-dependent aspartate aminotransferase-like (Major domain)"/>
    <property type="match status" value="1"/>
</dbReference>
<dbReference type="AlphaFoldDB" id="A0A9X2HIJ4"/>
<dbReference type="Gene3D" id="3.90.1150.10">
    <property type="entry name" value="Aspartate Aminotransferase, domain 1"/>
    <property type="match status" value="1"/>
</dbReference>